<evidence type="ECO:0000256" key="2">
    <source>
        <dbReference type="SAM" id="SignalP"/>
    </source>
</evidence>
<dbReference type="Proteomes" id="UP000007350">
    <property type="component" value="Unassembled WGS sequence"/>
</dbReference>
<reference evidence="3 4" key="1">
    <citation type="journal article" date="2012" name="BMC Genomics">
        <title>Comparative genomic analysis of human infective Trypanosoma cruzi lineages with the bat-restricted subspecies T. cruzi marinkellei.</title>
        <authorList>
            <person name="Franzen O."/>
            <person name="Talavera-Lopez C."/>
            <person name="Ochaya S."/>
            <person name="Butler C.E."/>
            <person name="Messenger L.A."/>
            <person name="Lewis M.D."/>
            <person name="Llewellyn M.S."/>
            <person name="Marinkelle C.J."/>
            <person name="Tyler K.M."/>
            <person name="Miles M.A."/>
            <person name="Andersson B."/>
        </authorList>
    </citation>
    <scope>NUCLEOTIDE SEQUENCE [LARGE SCALE GENOMIC DNA]</scope>
    <source>
        <strain evidence="3 4">B7</strain>
    </source>
</reference>
<feature type="chain" id="PRO_5003864397" description="Sperm-tail PG-rich repeat" evidence="2">
    <location>
        <begin position="28"/>
        <end position="550"/>
    </location>
</feature>
<evidence type="ECO:0000313" key="4">
    <source>
        <dbReference type="Proteomes" id="UP000007350"/>
    </source>
</evidence>
<dbReference type="PANTHER" id="PTHR21580:SF28">
    <property type="entry name" value="BOREALIN N-TERMINAL DOMAIN-CONTAINING PROTEIN-RELATED"/>
    <property type="match status" value="1"/>
</dbReference>
<dbReference type="OrthoDB" id="429991at2759"/>
<evidence type="ECO:0008006" key="5">
    <source>
        <dbReference type="Google" id="ProtNLM"/>
    </source>
</evidence>
<dbReference type="PANTHER" id="PTHR21580">
    <property type="entry name" value="SHIPPO-1-RELATED"/>
    <property type="match status" value="1"/>
</dbReference>
<proteinExistence type="predicted"/>
<evidence type="ECO:0000313" key="3">
    <source>
        <dbReference type="EMBL" id="EKF32321.1"/>
    </source>
</evidence>
<organism evidence="3 4">
    <name type="scientific">Trypanosoma cruzi marinkellei</name>
    <dbReference type="NCBI Taxonomy" id="85056"/>
    <lineage>
        <taxon>Eukaryota</taxon>
        <taxon>Discoba</taxon>
        <taxon>Euglenozoa</taxon>
        <taxon>Kinetoplastea</taxon>
        <taxon>Metakinetoplastina</taxon>
        <taxon>Trypanosomatida</taxon>
        <taxon>Trypanosomatidae</taxon>
        <taxon>Trypanosoma</taxon>
        <taxon>Schizotrypanum</taxon>
    </lineage>
</organism>
<dbReference type="InterPro" id="IPR051291">
    <property type="entry name" value="CIMAP"/>
</dbReference>
<feature type="signal peptide" evidence="2">
    <location>
        <begin position="1"/>
        <end position="27"/>
    </location>
</feature>
<comment type="caution">
    <text evidence="3">The sequence shown here is derived from an EMBL/GenBank/DDBJ whole genome shotgun (WGS) entry which is preliminary data.</text>
</comment>
<keyword evidence="2" id="KW-0732">Signal</keyword>
<evidence type="ECO:0000256" key="1">
    <source>
        <dbReference type="SAM" id="MobiDB-lite"/>
    </source>
</evidence>
<protein>
    <recommendedName>
        <fullName evidence="5">Sperm-tail PG-rich repeat</fullName>
    </recommendedName>
</protein>
<gene>
    <name evidence="3" type="ORF">MOQ_003832</name>
</gene>
<keyword evidence="4" id="KW-1185">Reference proteome</keyword>
<dbReference type="EMBL" id="AHKC01009907">
    <property type="protein sequence ID" value="EKF32321.1"/>
    <property type="molecule type" value="Genomic_DNA"/>
</dbReference>
<feature type="compositionally biased region" description="Basic and acidic residues" evidence="1">
    <location>
        <begin position="133"/>
        <end position="142"/>
    </location>
</feature>
<dbReference type="AlphaFoldDB" id="K2NBQ7"/>
<sequence length="550" mass="60132">MFTCVFTFTSVFLFLIVYAFLLAPWLAEKGCLCVCGQKKDKTKRKRRKGTMVLIGGFTEWAHLRLRDHRPGPMCYAPARNDAPERSILKKYPARPVEASVGPGEYQIPSTVGQCRSTVFGPASGPESAADAKAGSEKSSKENLRKKKRGKLPPLPKQYSLALTPDTPAYSIYGKLLDQPSGSPVGPGEYAIPSSFGPNGKGPHFGERTKLLTTRDIVPGPGAYQLPRFGDDLSKRKEYITSVRRVPEGENGPGPGSYDDPTTIAARLAPKKLRLYDGPRFGGRHSKSNYCFSTGPGPAEYGDVSRIMQKNIRCTPKFHPPVQTVPPHKTVRGTKDLSQAPYAYDLPSDFDRDYNKGVSLGARVFYQPKTAASDAVGPGLYDLGKPPMTSNGFRFAAQPYDAIALAEMEEKAAATASNAASGPSMYYPNLDAVRPSRYRAVAGFGLGERFVVQNAGGPLCYDVKPPEATRVTVFYRGDYRRSKTLHGLGDGGPSYVVENDTIADNTRKGKGFTFGIRYPARATHQVCQPYDATTNINCEYPDETTWMTKPK</sequence>
<feature type="region of interest" description="Disordered" evidence="1">
    <location>
        <begin position="116"/>
        <end position="159"/>
    </location>
</feature>
<accession>K2NBQ7</accession>
<name>K2NBQ7_TRYCR</name>